<gene>
    <name evidence="6" type="primary">def</name>
    <name evidence="7" type="ORF">GCM10022377_03850</name>
</gene>
<dbReference type="EC" id="3.5.1.88" evidence="6"/>
<dbReference type="HAMAP" id="MF_00163">
    <property type="entry name" value="Pep_deformylase"/>
    <property type="match status" value="1"/>
</dbReference>
<organism evidence="7 8">
    <name type="scientific">Zhihengliuella alba</name>
    <dbReference type="NCBI Taxonomy" id="547018"/>
    <lineage>
        <taxon>Bacteria</taxon>
        <taxon>Bacillati</taxon>
        <taxon>Actinomycetota</taxon>
        <taxon>Actinomycetes</taxon>
        <taxon>Micrococcales</taxon>
        <taxon>Micrococcaceae</taxon>
        <taxon>Zhihengliuella</taxon>
    </lineage>
</organism>
<dbReference type="PANTHER" id="PTHR10458:SF2">
    <property type="entry name" value="PEPTIDE DEFORMYLASE, MITOCHONDRIAL"/>
    <property type="match status" value="1"/>
</dbReference>
<comment type="catalytic activity">
    <reaction evidence="6">
        <text>N-terminal N-formyl-L-methionyl-[peptide] + H2O = N-terminal L-methionyl-[peptide] + formate</text>
        <dbReference type="Rhea" id="RHEA:24420"/>
        <dbReference type="Rhea" id="RHEA-COMP:10639"/>
        <dbReference type="Rhea" id="RHEA-COMP:10640"/>
        <dbReference type="ChEBI" id="CHEBI:15377"/>
        <dbReference type="ChEBI" id="CHEBI:15740"/>
        <dbReference type="ChEBI" id="CHEBI:49298"/>
        <dbReference type="ChEBI" id="CHEBI:64731"/>
        <dbReference type="EC" id="3.5.1.88"/>
    </reaction>
</comment>
<sequence length="211" mass="22878">MSQAPWIEPALRLIEAYDAGELPTVVQLGHPALRAPALPYEDELDAATLARLLAMMRATMHAAPGVGLAAPQLGLGVRIAVLEDAASVPDPETARLRERTPLQYFAALNPSFRPVGDRRAEFFEGCLSFTGYAGVVGRPADIVARYSTPSGESVERELHGWPARIFQHETDHLDGIVYIDKASTRSLCSTAEYAQRWAAPDVEPARVGLGF</sequence>
<dbReference type="CDD" id="cd00487">
    <property type="entry name" value="Pep_deformylase"/>
    <property type="match status" value="1"/>
</dbReference>
<keyword evidence="3 6" id="KW-0378">Hydrolase</keyword>
<dbReference type="PRINTS" id="PR01576">
    <property type="entry name" value="PDEFORMYLASE"/>
</dbReference>
<dbReference type="InterPro" id="IPR036821">
    <property type="entry name" value="Peptide_deformylase_sf"/>
</dbReference>
<proteinExistence type="inferred from homology"/>
<keyword evidence="4 6" id="KW-0648">Protein biosynthesis</keyword>
<dbReference type="EMBL" id="BAABCJ010000001">
    <property type="protein sequence ID" value="GAA3694459.1"/>
    <property type="molecule type" value="Genomic_DNA"/>
</dbReference>
<evidence type="ECO:0000256" key="4">
    <source>
        <dbReference type="ARBA" id="ARBA00022917"/>
    </source>
</evidence>
<evidence type="ECO:0000256" key="3">
    <source>
        <dbReference type="ARBA" id="ARBA00022801"/>
    </source>
</evidence>
<dbReference type="PIRSF" id="PIRSF004749">
    <property type="entry name" value="Pep_def"/>
    <property type="match status" value="1"/>
</dbReference>
<protein>
    <recommendedName>
        <fullName evidence="6">Peptide deformylase</fullName>
        <shortName evidence="6">PDF</shortName>
        <ecNumber evidence="6">3.5.1.88</ecNumber>
    </recommendedName>
    <alternativeName>
        <fullName evidence="6">Polypeptide deformylase</fullName>
    </alternativeName>
</protein>
<name>A0ABP7CTD0_9MICC</name>
<evidence type="ECO:0000256" key="1">
    <source>
        <dbReference type="ARBA" id="ARBA00010759"/>
    </source>
</evidence>
<keyword evidence="2 6" id="KW-0479">Metal-binding</keyword>
<keyword evidence="5 6" id="KW-0408">Iron</keyword>
<comment type="cofactor">
    <cofactor evidence="6">
        <name>Fe(2+)</name>
        <dbReference type="ChEBI" id="CHEBI:29033"/>
    </cofactor>
    <text evidence="6">Binds 1 Fe(2+) ion.</text>
</comment>
<dbReference type="NCBIfam" id="NF001159">
    <property type="entry name" value="PRK00150.1-3"/>
    <property type="match status" value="1"/>
</dbReference>
<reference evidence="8" key="1">
    <citation type="journal article" date="2019" name="Int. J. Syst. Evol. Microbiol.">
        <title>The Global Catalogue of Microorganisms (GCM) 10K type strain sequencing project: providing services to taxonomists for standard genome sequencing and annotation.</title>
        <authorList>
            <consortium name="The Broad Institute Genomics Platform"/>
            <consortium name="The Broad Institute Genome Sequencing Center for Infectious Disease"/>
            <person name="Wu L."/>
            <person name="Ma J."/>
        </authorList>
    </citation>
    <scope>NUCLEOTIDE SEQUENCE [LARGE SCALE GENOMIC DNA]</scope>
    <source>
        <strain evidence="8">JCM 16961</strain>
    </source>
</reference>
<comment type="function">
    <text evidence="6">Removes the formyl group from the N-terminal Met of newly synthesized proteins. Requires at least a dipeptide for an efficient rate of reaction. N-terminal L-methionine is a prerequisite for activity but the enzyme has broad specificity at other positions.</text>
</comment>
<evidence type="ECO:0000256" key="6">
    <source>
        <dbReference type="HAMAP-Rule" id="MF_00163"/>
    </source>
</evidence>
<keyword evidence="8" id="KW-1185">Reference proteome</keyword>
<evidence type="ECO:0000313" key="7">
    <source>
        <dbReference type="EMBL" id="GAA3694459.1"/>
    </source>
</evidence>
<feature type="binding site" evidence="6">
    <location>
        <position position="126"/>
    </location>
    <ligand>
        <name>Fe cation</name>
        <dbReference type="ChEBI" id="CHEBI:24875"/>
    </ligand>
</feature>
<accession>A0ABP7CTD0</accession>
<dbReference type="Pfam" id="PF01327">
    <property type="entry name" value="Pep_deformylase"/>
    <property type="match status" value="1"/>
</dbReference>
<dbReference type="PANTHER" id="PTHR10458">
    <property type="entry name" value="PEPTIDE DEFORMYLASE"/>
    <property type="match status" value="1"/>
</dbReference>
<dbReference type="Gene3D" id="3.90.45.10">
    <property type="entry name" value="Peptide deformylase"/>
    <property type="match status" value="1"/>
</dbReference>
<feature type="active site" evidence="6">
    <location>
        <position position="169"/>
    </location>
</feature>
<evidence type="ECO:0000256" key="2">
    <source>
        <dbReference type="ARBA" id="ARBA00022723"/>
    </source>
</evidence>
<comment type="similarity">
    <text evidence="1 6">Belongs to the polypeptide deformylase family.</text>
</comment>
<evidence type="ECO:0000313" key="8">
    <source>
        <dbReference type="Proteomes" id="UP001501536"/>
    </source>
</evidence>
<comment type="caution">
    <text evidence="7">The sequence shown here is derived from an EMBL/GenBank/DDBJ whole genome shotgun (WGS) entry which is preliminary data.</text>
</comment>
<feature type="binding site" evidence="6">
    <location>
        <position position="168"/>
    </location>
    <ligand>
        <name>Fe cation</name>
        <dbReference type="ChEBI" id="CHEBI:24875"/>
    </ligand>
</feature>
<dbReference type="SUPFAM" id="SSF56420">
    <property type="entry name" value="Peptide deformylase"/>
    <property type="match status" value="1"/>
</dbReference>
<evidence type="ECO:0000256" key="5">
    <source>
        <dbReference type="ARBA" id="ARBA00023004"/>
    </source>
</evidence>
<dbReference type="RefSeq" id="WP_344879157.1">
    <property type="nucleotide sequence ID" value="NZ_BAABCJ010000001.1"/>
</dbReference>
<dbReference type="Proteomes" id="UP001501536">
    <property type="component" value="Unassembled WGS sequence"/>
</dbReference>
<dbReference type="InterPro" id="IPR023635">
    <property type="entry name" value="Peptide_deformylase"/>
</dbReference>
<feature type="binding site" evidence="6">
    <location>
        <position position="172"/>
    </location>
    <ligand>
        <name>Fe cation</name>
        <dbReference type="ChEBI" id="CHEBI:24875"/>
    </ligand>
</feature>